<keyword evidence="2 5" id="KW-0547">Nucleotide-binding</keyword>
<proteinExistence type="predicted"/>
<dbReference type="SUPFAM" id="SSF47895">
    <property type="entry name" value="Transducin (alpha subunit), insertion domain"/>
    <property type="match status" value="1"/>
</dbReference>
<keyword evidence="4" id="KW-0807">Transducer</keyword>
<feature type="region of interest" description="Disordered" evidence="7">
    <location>
        <begin position="1"/>
        <end position="33"/>
    </location>
</feature>
<dbReference type="EMBL" id="MU128927">
    <property type="protein sequence ID" value="KAF9518162.1"/>
    <property type="molecule type" value="Genomic_DNA"/>
</dbReference>
<dbReference type="SUPFAM" id="SSF52540">
    <property type="entry name" value="P-loop containing nucleoside triphosphate hydrolases"/>
    <property type="match status" value="1"/>
</dbReference>
<dbReference type="Proteomes" id="UP000886523">
    <property type="component" value="Unassembled WGS sequence"/>
</dbReference>
<keyword evidence="3 5" id="KW-0342">GTP-binding</keyword>
<evidence type="ECO:0000256" key="7">
    <source>
        <dbReference type="SAM" id="MobiDB-lite"/>
    </source>
</evidence>
<evidence type="ECO:0000256" key="2">
    <source>
        <dbReference type="ARBA" id="ARBA00022741"/>
    </source>
</evidence>
<dbReference type="GO" id="GO:0003924">
    <property type="term" value="F:GTPase activity"/>
    <property type="evidence" value="ECO:0007669"/>
    <property type="project" value="InterPro"/>
</dbReference>
<dbReference type="PANTHER" id="PTHR10218">
    <property type="entry name" value="GTP-BINDING PROTEIN ALPHA SUBUNIT"/>
    <property type="match status" value="1"/>
</dbReference>
<accession>A0A9P6B683</accession>
<dbReference type="GO" id="GO:0001664">
    <property type="term" value="F:G protein-coupled receptor binding"/>
    <property type="evidence" value="ECO:0007669"/>
    <property type="project" value="TreeGrafter"/>
</dbReference>
<evidence type="ECO:0000313" key="8">
    <source>
        <dbReference type="EMBL" id="KAF9518162.1"/>
    </source>
</evidence>
<dbReference type="AlphaFoldDB" id="A0A9P6B683"/>
<dbReference type="PANTHER" id="PTHR10218:SF360">
    <property type="entry name" value="GUANINE NUCLEOTIDE-BINDING PROTEIN SUBUNIT ALPHA HOMOLOG"/>
    <property type="match status" value="1"/>
</dbReference>
<dbReference type="OrthoDB" id="5817230at2759"/>
<dbReference type="GO" id="GO:0007188">
    <property type="term" value="P:adenylate cyclase-modulating G protein-coupled receptor signaling pathway"/>
    <property type="evidence" value="ECO:0007669"/>
    <property type="project" value="TreeGrafter"/>
</dbReference>
<dbReference type="InterPro" id="IPR001019">
    <property type="entry name" value="Gprotein_alpha_su"/>
</dbReference>
<comment type="caution">
    <text evidence="8">The sequence shown here is derived from an EMBL/GenBank/DDBJ whole genome shotgun (WGS) entry which is preliminary data.</text>
</comment>
<dbReference type="CDD" id="cd00066">
    <property type="entry name" value="G-alpha"/>
    <property type="match status" value="1"/>
</dbReference>
<organism evidence="8 9">
    <name type="scientific">Hydnum rufescens UP504</name>
    <dbReference type="NCBI Taxonomy" id="1448309"/>
    <lineage>
        <taxon>Eukaryota</taxon>
        <taxon>Fungi</taxon>
        <taxon>Dikarya</taxon>
        <taxon>Basidiomycota</taxon>
        <taxon>Agaricomycotina</taxon>
        <taxon>Agaricomycetes</taxon>
        <taxon>Cantharellales</taxon>
        <taxon>Hydnaceae</taxon>
        <taxon>Hydnum</taxon>
    </lineage>
</organism>
<dbReference type="GO" id="GO:0005525">
    <property type="term" value="F:GTP binding"/>
    <property type="evidence" value="ECO:0007669"/>
    <property type="project" value="UniProtKB-KW"/>
</dbReference>
<feature type="binding site" evidence="5">
    <location>
        <begin position="263"/>
        <end position="264"/>
    </location>
    <ligand>
        <name>GTP</name>
        <dbReference type="ChEBI" id="CHEBI:37565"/>
    </ligand>
</feature>
<evidence type="ECO:0000256" key="1">
    <source>
        <dbReference type="ARBA" id="ARBA00022723"/>
    </source>
</evidence>
<name>A0A9P6B683_9AGAM</name>
<dbReference type="FunFam" id="3.40.50.300:FF:000692">
    <property type="entry name" value="Guanine nucleotide-binding protein subunit alpha"/>
    <property type="match status" value="1"/>
</dbReference>
<keyword evidence="6" id="KW-0460">Magnesium</keyword>
<dbReference type="InterPro" id="IPR011025">
    <property type="entry name" value="GproteinA_insert"/>
</dbReference>
<feature type="region of interest" description="Disordered" evidence="7">
    <location>
        <begin position="204"/>
        <end position="226"/>
    </location>
</feature>
<protein>
    <recommendedName>
        <fullName evidence="10">G-alpha-domain-containing protein</fullName>
    </recommendedName>
</protein>
<evidence type="ECO:0008006" key="10">
    <source>
        <dbReference type="Google" id="ProtNLM"/>
    </source>
</evidence>
<sequence length="476" mass="53628">MVSVRQRSNRLPPDNLDPLTVALRPPPGETPDERAARLREGANAKAISDKIDEQIRLEREEINQRKKNGDVKILLLGQSESGKSTTIKNFQMLYSPQAWRQEHISWRAVIYLNLVLPDAKSPLFCSRPIHSRSVGPTPTPRLAPLTQVETLLIRALSPENPTESDFEATHLGTNQPDLLGRTKAEVFVSASRWRNTLKSKMSKGSLSSIDVPNASTSSESGGHPVNKPDIVGILRTCRQDMLDLWNDPLVQNILTKRRVRPQDSSGFFLNDISRLMERDYLPTDQDVLNARLKTLGSSEHVFRVDRGSEKGINWTVYDVGGARNQRHVWTSFFDNVDSIIFLAPISAFNQVLSEDPSVNRIADSLLLFRAICGNKLLQKVNIVLFLNKVDLLQAKLGSGIQLKKYMLSYGDKPNDLENACKYFKSKFGAAFRELSDVDRELYIHFTTMNDPKSTSSIINNVREMILRKALHKSSLI</sequence>
<keyword evidence="1 6" id="KW-0479">Metal-binding</keyword>
<dbReference type="Gene3D" id="1.10.400.10">
    <property type="entry name" value="GI Alpha 1, domain 2-like"/>
    <property type="match status" value="1"/>
</dbReference>
<dbReference type="Pfam" id="PF00503">
    <property type="entry name" value="G-alpha"/>
    <property type="match status" value="1"/>
</dbReference>
<evidence type="ECO:0000256" key="3">
    <source>
        <dbReference type="ARBA" id="ARBA00023134"/>
    </source>
</evidence>
<dbReference type="PROSITE" id="PS51882">
    <property type="entry name" value="G_ALPHA"/>
    <property type="match status" value="1"/>
</dbReference>
<dbReference type="SMART" id="SM00275">
    <property type="entry name" value="G_alpha"/>
    <property type="match status" value="1"/>
</dbReference>
<dbReference type="PRINTS" id="PR00318">
    <property type="entry name" value="GPROTEINA"/>
</dbReference>
<feature type="binding site" evidence="6">
    <location>
        <position position="294"/>
    </location>
    <ligand>
        <name>Mg(2+)</name>
        <dbReference type="ChEBI" id="CHEBI:18420"/>
    </ligand>
</feature>
<dbReference type="GO" id="GO:0046872">
    <property type="term" value="F:metal ion binding"/>
    <property type="evidence" value="ECO:0007669"/>
    <property type="project" value="UniProtKB-KW"/>
</dbReference>
<dbReference type="GO" id="GO:0005834">
    <property type="term" value="C:heterotrimeric G-protein complex"/>
    <property type="evidence" value="ECO:0007669"/>
    <property type="project" value="TreeGrafter"/>
</dbReference>
<evidence type="ECO:0000256" key="5">
    <source>
        <dbReference type="PIRSR" id="PIRSR601019-1"/>
    </source>
</evidence>
<evidence type="ECO:0000313" key="9">
    <source>
        <dbReference type="Proteomes" id="UP000886523"/>
    </source>
</evidence>
<evidence type="ECO:0000256" key="6">
    <source>
        <dbReference type="PIRSR" id="PIRSR601019-2"/>
    </source>
</evidence>
<evidence type="ECO:0000256" key="4">
    <source>
        <dbReference type="ARBA" id="ARBA00023224"/>
    </source>
</evidence>
<dbReference type="InterPro" id="IPR027417">
    <property type="entry name" value="P-loop_NTPase"/>
</dbReference>
<keyword evidence="9" id="KW-1185">Reference proteome</keyword>
<dbReference type="GO" id="GO:0005737">
    <property type="term" value="C:cytoplasm"/>
    <property type="evidence" value="ECO:0007669"/>
    <property type="project" value="TreeGrafter"/>
</dbReference>
<feature type="binding site" evidence="5">
    <location>
        <begin position="288"/>
        <end position="294"/>
    </location>
    <ligand>
        <name>GTP</name>
        <dbReference type="ChEBI" id="CHEBI:37565"/>
    </ligand>
</feature>
<feature type="binding site" evidence="5">
    <location>
        <begin position="387"/>
        <end position="390"/>
    </location>
    <ligand>
        <name>GTP</name>
        <dbReference type="ChEBI" id="CHEBI:37565"/>
    </ligand>
</feature>
<dbReference type="GO" id="GO:0031683">
    <property type="term" value="F:G-protein beta/gamma-subunit complex binding"/>
    <property type="evidence" value="ECO:0007669"/>
    <property type="project" value="InterPro"/>
</dbReference>
<dbReference type="Gene3D" id="3.40.50.300">
    <property type="entry name" value="P-loop containing nucleotide triphosphate hydrolases"/>
    <property type="match status" value="2"/>
</dbReference>
<gene>
    <name evidence="8" type="ORF">BS47DRAFT_1371160</name>
</gene>
<reference evidence="8" key="1">
    <citation type="journal article" date="2020" name="Nat. Commun.">
        <title>Large-scale genome sequencing of mycorrhizal fungi provides insights into the early evolution of symbiotic traits.</title>
        <authorList>
            <person name="Miyauchi S."/>
            <person name="Kiss E."/>
            <person name="Kuo A."/>
            <person name="Drula E."/>
            <person name="Kohler A."/>
            <person name="Sanchez-Garcia M."/>
            <person name="Morin E."/>
            <person name="Andreopoulos B."/>
            <person name="Barry K.W."/>
            <person name="Bonito G."/>
            <person name="Buee M."/>
            <person name="Carver A."/>
            <person name="Chen C."/>
            <person name="Cichocki N."/>
            <person name="Clum A."/>
            <person name="Culley D."/>
            <person name="Crous P.W."/>
            <person name="Fauchery L."/>
            <person name="Girlanda M."/>
            <person name="Hayes R.D."/>
            <person name="Keri Z."/>
            <person name="LaButti K."/>
            <person name="Lipzen A."/>
            <person name="Lombard V."/>
            <person name="Magnuson J."/>
            <person name="Maillard F."/>
            <person name="Murat C."/>
            <person name="Nolan M."/>
            <person name="Ohm R.A."/>
            <person name="Pangilinan J."/>
            <person name="Pereira M.F."/>
            <person name="Perotto S."/>
            <person name="Peter M."/>
            <person name="Pfister S."/>
            <person name="Riley R."/>
            <person name="Sitrit Y."/>
            <person name="Stielow J.B."/>
            <person name="Szollosi G."/>
            <person name="Zifcakova L."/>
            <person name="Stursova M."/>
            <person name="Spatafora J.W."/>
            <person name="Tedersoo L."/>
            <person name="Vaario L.M."/>
            <person name="Yamada A."/>
            <person name="Yan M."/>
            <person name="Wang P."/>
            <person name="Xu J."/>
            <person name="Bruns T."/>
            <person name="Baldrian P."/>
            <person name="Vilgalys R."/>
            <person name="Dunand C."/>
            <person name="Henrissat B."/>
            <person name="Grigoriev I.V."/>
            <person name="Hibbett D."/>
            <person name="Nagy L.G."/>
            <person name="Martin F.M."/>
        </authorList>
    </citation>
    <scope>NUCLEOTIDE SEQUENCE</scope>
    <source>
        <strain evidence="8">UP504</strain>
    </source>
</reference>